<evidence type="ECO:0000259" key="7">
    <source>
        <dbReference type="Pfam" id="PF21981"/>
    </source>
</evidence>
<evidence type="ECO:0000313" key="9">
    <source>
        <dbReference type="EMBL" id="OQX51108.1"/>
    </source>
</evidence>
<feature type="domain" description="RecX first three-helical" evidence="8">
    <location>
        <begin position="79"/>
        <end position="104"/>
    </location>
</feature>
<dbReference type="HAMAP" id="MF_01114">
    <property type="entry name" value="RecX"/>
    <property type="match status" value="1"/>
</dbReference>
<dbReference type="Gene3D" id="1.10.10.10">
    <property type="entry name" value="Winged helix-like DNA-binding domain superfamily/Winged helix DNA-binding domain"/>
    <property type="match status" value="3"/>
</dbReference>
<keyword evidence="4 5" id="KW-0963">Cytoplasm</keyword>
<dbReference type="GO" id="GO:0006282">
    <property type="term" value="P:regulation of DNA repair"/>
    <property type="evidence" value="ECO:0007669"/>
    <property type="project" value="UniProtKB-UniRule"/>
</dbReference>
<dbReference type="AlphaFoldDB" id="A0A1W9NYB8"/>
<protein>
    <recommendedName>
        <fullName evidence="3 5">Regulatory protein RecX</fullName>
    </recommendedName>
</protein>
<comment type="function">
    <text evidence="5">Modulates RecA activity.</text>
</comment>
<sequence>MNIKKGVFCSFVFISLPKITAIKQQKRNPSRYSVYLDGHFVVGLSGITAARWKLKVGQELSGEEVSNLVRAGRKDKLLEVALSFLEYRPRSEKEIADYLKKRTFKRDYGFSSPEEKEVVLREVIDRLRELRLVDDRAFGRWWIDQRQKARKPKGRWFIRSELKRKGLALEVIDELLDSLKEGREEEAAWQLAQKKYSLLLGRGQKNAFTLRQKIKRYLVGRGFGYEVVQKVVERLANEE</sequence>
<organism evidence="9 10">
    <name type="scientific">candidate division CPR3 bacterium 4484_211</name>
    <dbReference type="NCBI Taxonomy" id="1968527"/>
    <lineage>
        <taxon>Bacteria</taxon>
        <taxon>Bacteria division CPR3</taxon>
    </lineage>
</organism>
<accession>A0A1W9NYB8</accession>
<evidence type="ECO:0000259" key="6">
    <source>
        <dbReference type="Pfam" id="PF02631"/>
    </source>
</evidence>
<dbReference type="PANTHER" id="PTHR33602:SF1">
    <property type="entry name" value="REGULATORY PROTEIN RECX FAMILY PROTEIN"/>
    <property type="match status" value="1"/>
</dbReference>
<feature type="domain" description="RecX third three-helical" evidence="7">
    <location>
        <begin position="184"/>
        <end position="232"/>
    </location>
</feature>
<dbReference type="InterPro" id="IPR003783">
    <property type="entry name" value="Regulatory_RecX"/>
</dbReference>
<evidence type="ECO:0000256" key="2">
    <source>
        <dbReference type="ARBA" id="ARBA00009695"/>
    </source>
</evidence>
<dbReference type="InterPro" id="IPR036388">
    <property type="entry name" value="WH-like_DNA-bd_sf"/>
</dbReference>
<comment type="caution">
    <text evidence="9">The sequence shown here is derived from an EMBL/GenBank/DDBJ whole genome shotgun (WGS) entry which is preliminary data.</text>
</comment>
<dbReference type="Pfam" id="PF21982">
    <property type="entry name" value="RecX_HTH1"/>
    <property type="match status" value="1"/>
</dbReference>
<feature type="domain" description="RecX second three-helical" evidence="6">
    <location>
        <begin position="134"/>
        <end position="176"/>
    </location>
</feature>
<evidence type="ECO:0000256" key="3">
    <source>
        <dbReference type="ARBA" id="ARBA00018111"/>
    </source>
</evidence>
<dbReference type="Pfam" id="PF02631">
    <property type="entry name" value="RecX_HTH2"/>
    <property type="match status" value="1"/>
</dbReference>
<dbReference type="InterPro" id="IPR053925">
    <property type="entry name" value="RecX_HTH_3rd"/>
</dbReference>
<dbReference type="EMBL" id="MZGJ01000008">
    <property type="protein sequence ID" value="OQX51108.1"/>
    <property type="molecule type" value="Genomic_DNA"/>
</dbReference>
<dbReference type="Proteomes" id="UP000192520">
    <property type="component" value="Unassembled WGS sequence"/>
</dbReference>
<dbReference type="GO" id="GO:0005737">
    <property type="term" value="C:cytoplasm"/>
    <property type="evidence" value="ECO:0007669"/>
    <property type="project" value="UniProtKB-SubCell"/>
</dbReference>
<name>A0A1W9NYB8_UNCC3</name>
<proteinExistence type="inferred from homology"/>
<reference evidence="10" key="1">
    <citation type="submission" date="2017-03" db="EMBL/GenBank/DDBJ databases">
        <title>Novel pathways for hydrocarbon cycling and metabolic interdependencies in hydrothermal sediment communities.</title>
        <authorList>
            <person name="Dombrowski N."/>
            <person name="Seitz K."/>
            <person name="Teske A."/>
            <person name="Baker B."/>
        </authorList>
    </citation>
    <scope>NUCLEOTIDE SEQUENCE [LARGE SCALE GENOMIC DNA]</scope>
</reference>
<evidence type="ECO:0000259" key="8">
    <source>
        <dbReference type="Pfam" id="PF21982"/>
    </source>
</evidence>
<evidence type="ECO:0000256" key="4">
    <source>
        <dbReference type="ARBA" id="ARBA00022490"/>
    </source>
</evidence>
<evidence type="ECO:0000256" key="5">
    <source>
        <dbReference type="HAMAP-Rule" id="MF_01114"/>
    </source>
</evidence>
<dbReference type="STRING" id="1968527.B5M47_01925"/>
<comment type="subcellular location">
    <subcellularLocation>
        <location evidence="1 5">Cytoplasm</location>
    </subcellularLocation>
</comment>
<dbReference type="InterPro" id="IPR053924">
    <property type="entry name" value="RecX_HTH_2nd"/>
</dbReference>
<gene>
    <name evidence="5" type="primary">recX</name>
    <name evidence="9" type="ORF">B5M47_01925</name>
</gene>
<comment type="similarity">
    <text evidence="2 5">Belongs to the RecX family.</text>
</comment>
<dbReference type="InterPro" id="IPR053926">
    <property type="entry name" value="RecX_HTH_1st"/>
</dbReference>
<evidence type="ECO:0000313" key="10">
    <source>
        <dbReference type="Proteomes" id="UP000192520"/>
    </source>
</evidence>
<dbReference type="PANTHER" id="PTHR33602">
    <property type="entry name" value="REGULATORY PROTEIN RECX FAMILY PROTEIN"/>
    <property type="match status" value="1"/>
</dbReference>
<dbReference type="Pfam" id="PF21981">
    <property type="entry name" value="RecX_HTH3"/>
    <property type="match status" value="1"/>
</dbReference>
<evidence type="ECO:0000256" key="1">
    <source>
        <dbReference type="ARBA" id="ARBA00004496"/>
    </source>
</evidence>